<sequence length="81" mass="9293">MNNSELLNLRLYNHLLLTHNLKEPVDIVKHMCAMQSQAWDIAKWVIGVRLPGSNNNSVIEAYCKSVKKSDKLNSLLYKIIL</sequence>
<dbReference type="EMBL" id="LN515532">
    <property type="protein sequence ID" value="CEA15656.1"/>
    <property type="molecule type" value="Genomic_DNA"/>
</dbReference>
<dbReference type="OrthoDB" id="2210247at2"/>
<reference evidence="1 2" key="1">
    <citation type="submission" date="2014-08" db="EMBL/GenBank/DDBJ databases">
        <authorList>
            <person name="Wibberg D."/>
        </authorList>
    </citation>
    <scope>NUCLEOTIDE SEQUENCE [LARGE SCALE GENOMIC DNA]</scope>
    <source>
        <strain evidence="2">ING2-E5B</strain>
    </source>
</reference>
<keyword evidence="2" id="KW-1185">Reference proteome</keyword>
<dbReference type="KEGG" id="pbt:ING2E5B_0894"/>
<dbReference type="Proteomes" id="UP000032417">
    <property type="component" value="Chromosome 1"/>
</dbReference>
<dbReference type="AlphaFoldDB" id="A0A098BZQ8"/>
<protein>
    <submittedName>
        <fullName evidence="1">Uncharacterized protein</fullName>
    </submittedName>
</protein>
<dbReference type="HOGENOM" id="CLU_2570908_0_0_10"/>
<gene>
    <name evidence="1" type="ORF">ING2E5B_0894</name>
</gene>
<organism evidence="1 2">
    <name type="scientific">Fermentimonas caenicola</name>
    <dbReference type="NCBI Taxonomy" id="1562970"/>
    <lineage>
        <taxon>Bacteria</taxon>
        <taxon>Pseudomonadati</taxon>
        <taxon>Bacteroidota</taxon>
        <taxon>Bacteroidia</taxon>
        <taxon>Bacteroidales</taxon>
        <taxon>Dysgonomonadaceae</taxon>
        <taxon>Fermentimonas</taxon>
    </lineage>
</organism>
<evidence type="ECO:0000313" key="2">
    <source>
        <dbReference type="Proteomes" id="UP000032417"/>
    </source>
</evidence>
<proteinExistence type="predicted"/>
<accession>A0A098BZQ8</accession>
<name>A0A098BZQ8_9BACT</name>
<dbReference type="STRING" id="1562970.ING2E5B_0894"/>
<evidence type="ECO:0000313" key="1">
    <source>
        <dbReference type="EMBL" id="CEA15656.1"/>
    </source>
</evidence>